<gene>
    <name evidence="2" type="ORF">AAFF_G00417480</name>
</gene>
<dbReference type="GO" id="GO:0005789">
    <property type="term" value="C:endoplasmic reticulum membrane"/>
    <property type="evidence" value="ECO:0007669"/>
    <property type="project" value="TreeGrafter"/>
</dbReference>
<evidence type="ECO:0000313" key="2">
    <source>
        <dbReference type="EMBL" id="KAJ8398840.1"/>
    </source>
</evidence>
<feature type="region of interest" description="Disordered" evidence="1">
    <location>
        <begin position="274"/>
        <end position="298"/>
    </location>
</feature>
<evidence type="ECO:0000313" key="3">
    <source>
        <dbReference type="Proteomes" id="UP001221898"/>
    </source>
</evidence>
<feature type="region of interest" description="Disordered" evidence="1">
    <location>
        <begin position="130"/>
        <end position="149"/>
    </location>
</feature>
<comment type="caution">
    <text evidence="2">The sequence shown here is derived from an EMBL/GenBank/DDBJ whole genome shotgun (WGS) entry which is preliminary data.</text>
</comment>
<dbReference type="EMBL" id="JAINUG010000087">
    <property type="protein sequence ID" value="KAJ8398840.1"/>
    <property type="molecule type" value="Genomic_DNA"/>
</dbReference>
<dbReference type="PANTHER" id="PTHR13029:SF17">
    <property type="entry name" value="MYELIN REGULATORY FACTOR-LIKE PROTEIN"/>
    <property type="match status" value="1"/>
</dbReference>
<dbReference type="GO" id="GO:0003700">
    <property type="term" value="F:DNA-binding transcription factor activity"/>
    <property type="evidence" value="ECO:0007669"/>
    <property type="project" value="TreeGrafter"/>
</dbReference>
<dbReference type="GO" id="GO:0043565">
    <property type="term" value="F:sequence-specific DNA binding"/>
    <property type="evidence" value="ECO:0007669"/>
    <property type="project" value="TreeGrafter"/>
</dbReference>
<dbReference type="GO" id="GO:0005634">
    <property type="term" value="C:nucleus"/>
    <property type="evidence" value="ECO:0007669"/>
    <property type="project" value="TreeGrafter"/>
</dbReference>
<keyword evidence="3" id="KW-1185">Reference proteome</keyword>
<evidence type="ECO:0000256" key="1">
    <source>
        <dbReference type="SAM" id="MobiDB-lite"/>
    </source>
</evidence>
<feature type="region of interest" description="Disordered" evidence="1">
    <location>
        <begin position="1"/>
        <end position="34"/>
    </location>
</feature>
<dbReference type="Proteomes" id="UP001221898">
    <property type="component" value="Unassembled WGS sequence"/>
</dbReference>
<reference evidence="2" key="1">
    <citation type="journal article" date="2023" name="Science">
        <title>Genome structures resolve the early diversification of teleost fishes.</title>
        <authorList>
            <person name="Parey E."/>
            <person name="Louis A."/>
            <person name="Montfort J."/>
            <person name="Bouchez O."/>
            <person name="Roques C."/>
            <person name="Iampietro C."/>
            <person name="Lluch J."/>
            <person name="Castinel A."/>
            <person name="Donnadieu C."/>
            <person name="Desvignes T."/>
            <person name="Floi Bucao C."/>
            <person name="Jouanno E."/>
            <person name="Wen M."/>
            <person name="Mejri S."/>
            <person name="Dirks R."/>
            <person name="Jansen H."/>
            <person name="Henkel C."/>
            <person name="Chen W.J."/>
            <person name="Zahm M."/>
            <person name="Cabau C."/>
            <person name="Klopp C."/>
            <person name="Thompson A.W."/>
            <person name="Robinson-Rechavi M."/>
            <person name="Braasch I."/>
            <person name="Lecointre G."/>
            <person name="Bobe J."/>
            <person name="Postlethwait J.H."/>
            <person name="Berthelot C."/>
            <person name="Roest Crollius H."/>
            <person name="Guiguen Y."/>
        </authorList>
    </citation>
    <scope>NUCLEOTIDE SEQUENCE</scope>
    <source>
        <strain evidence="2">NC1722</strain>
    </source>
</reference>
<feature type="region of interest" description="Disordered" evidence="1">
    <location>
        <begin position="204"/>
        <end position="258"/>
    </location>
</feature>
<protein>
    <submittedName>
        <fullName evidence="2">Uncharacterized protein</fullName>
    </submittedName>
</protein>
<name>A0AAD7SAA8_9TELE</name>
<proteinExistence type="predicted"/>
<organism evidence="2 3">
    <name type="scientific">Aldrovandia affinis</name>
    <dbReference type="NCBI Taxonomy" id="143900"/>
    <lineage>
        <taxon>Eukaryota</taxon>
        <taxon>Metazoa</taxon>
        <taxon>Chordata</taxon>
        <taxon>Craniata</taxon>
        <taxon>Vertebrata</taxon>
        <taxon>Euteleostomi</taxon>
        <taxon>Actinopterygii</taxon>
        <taxon>Neopterygii</taxon>
        <taxon>Teleostei</taxon>
        <taxon>Notacanthiformes</taxon>
        <taxon>Halosauridae</taxon>
        <taxon>Aldrovandia</taxon>
    </lineage>
</organism>
<dbReference type="AlphaFoldDB" id="A0AAD7SAA8"/>
<dbReference type="GO" id="GO:0016540">
    <property type="term" value="P:protein autoprocessing"/>
    <property type="evidence" value="ECO:0007669"/>
    <property type="project" value="TreeGrafter"/>
</dbReference>
<dbReference type="PANTHER" id="PTHR13029">
    <property type="match status" value="1"/>
</dbReference>
<dbReference type="GO" id="GO:0045893">
    <property type="term" value="P:positive regulation of DNA-templated transcription"/>
    <property type="evidence" value="ECO:0007669"/>
    <property type="project" value="TreeGrafter"/>
</dbReference>
<feature type="region of interest" description="Disordered" evidence="1">
    <location>
        <begin position="72"/>
        <end position="112"/>
    </location>
</feature>
<accession>A0AAD7SAA8</accession>
<feature type="compositionally biased region" description="Polar residues" evidence="1">
    <location>
        <begin position="1"/>
        <end position="21"/>
    </location>
</feature>
<dbReference type="InterPro" id="IPR051577">
    <property type="entry name" value="MRF-like"/>
</dbReference>
<sequence length="325" mass="34846">MLQGSSTDAPDSALVNRQQDTVEPCGAGRGPMDVLGENEALQQFFEGQDVSGALESTVVDTSMLEQYLSNDLDPSTFMLPESPPDSGSEPCSPPQVPEVHYTSTQSNREAEQVTFPAAAPPTDSSCDFKDVASGSQHGHPQYPHFMGPTNPYTKTGVPPTLPMPGSSHHPCYMSPATSYIEANTPLTHPVHEPPYLRHCMGQTTSYAKPSAPTPPSYPQASSSCSNPGHPYLPATPSLQTGLVLPHTRKRRRSESVETAADPCMWVDPAHTTGPIMGPECSSDAPSYDSDGHSGSAGQGAYQLLTWDRYQPDQWSPLYDGSLQSL</sequence>